<accession>A0ABD7P1Y8</accession>
<dbReference type="RefSeq" id="WP_117267881.1">
    <property type="nucleotide sequence ID" value="NZ_UKAS01000002.1"/>
</dbReference>
<organism evidence="1 2">
    <name type="scientific">Klebsiella variicola</name>
    <dbReference type="NCBI Taxonomy" id="244366"/>
    <lineage>
        <taxon>Bacteria</taxon>
        <taxon>Pseudomonadati</taxon>
        <taxon>Pseudomonadota</taxon>
        <taxon>Gammaproteobacteria</taxon>
        <taxon>Enterobacterales</taxon>
        <taxon>Enterobacteriaceae</taxon>
        <taxon>Klebsiella/Raoultella group</taxon>
        <taxon>Klebsiella</taxon>
        <taxon>Klebsiella pneumoniae complex</taxon>
    </lineage>
</organism>
<evidence type="ECO:0000313" key="1">
    <source>
        <dbReference type="EMBL" id="SXF91952.1"/>
    </source>
</evidence>
<dbReference type="Pfam" id="PF15601">
    <property type="entry name" value="Imm70"/>
    <property type="match status" value="1"/>
</dbReference>
<protein>
    <submittedName>
        <fullName evidence="1">Uncharacterized protein</fullName>
    </submittedName>
</protein>
<gene>
    <name evidence="1" type="ORF">SAMEA3729809_00650</name>
</gene>
<reference evidence="1 2" key="1">
    <citation type="submission" date="2018-08" db="EMBL/GenBank/DDBJ databases">
        <authorList>
            <consortium name="Pathogen Informatics"/>
        </authorList>
    </citation>
    <scope>NUCLEOTIDE SEQUENCE [LARGE SCALE GENOMIC DNA]</scope>
    <source>
        <strain evidence="1 2">EuSCAPE_TR218</strain>
    </source>
</reference>
<dbReference type="AlphaFoldDB" id="A0ABD7P1Y8"/>
<dbReference type="InterPro" id="IPR028185">
    <property type="entry name" value="Imm70"/>
</dbReference>
<dbReference type="EMBL" id="UKAS01000002">
    <property type="protein sequence ID" value="SXF91952.1"/>
    <property type="molecule type" value="Genomic_DNA"/>
</dbReference>
<proteinExistence type="predicted"/>
<evidence type="ECO:0000313" key="2">
    <source>
        <dbReference type="Proteomes" id="UP000258928"/>
    </source>
</evidence>
<comment type="caution">
    <text evidence="1">The sequence shown here is derived from an EMBL/GenBank/DDBJ whole genome shotgun (WGS) entry which is preliminary data.</text>
</comment>
<name>A0ABD7P1Y8_KLEVA</name>
<dbReference type="Proteomes" id="UP000258928">
    <property type="component" value="Unassembled WGS sequence"/>
</dbReference>
<sequence length="166" mass="19114">MSKIGLLGASTIYELGSPDDVELFFKTVSETLEQGRRDASYPVVMLKLYKKALSFDEIKTAKLEIDEIQARLARLPLHNEFYSMFGVDKNKTSWDTQAADLGSFFSTIFKAFNIAYDMTLFLHDDFGEFVPMLLGRTEIPYAIEDSKRPVEEFDRLADDDLPFWKR</sequence>